<feature type="region of interest" description="Disordered" evidence="1">
    <location>
        <begin position="62"/>
        <end position="97"/>
    </location>
</feature>
<dbReference type="InterPro" id="IPR003892">
    <property type="entry name" value="CUE"/>
</dbReference>
<proteinExistence type="predicted"/>
<sequence>MYNKNIGDIALWRFPVFLEKFTKSFAGNILLSSHITDRGTNSMPEPVSSIYQSNVYSDFSNMFGQPQNENMPNLNPGAAAATTTRTQDAEPAGVEPEASDLADQIAQLQSMFPDSSRERIIIALQSSNYDPNRAASSLLEFS</sequence>
<feature type="compositionally biased region" description="Polar residues" evidence="1">
    <location>
        <begin position="62"/>
        <end position="73"/>
    </location>
</feature>
<dbReference type="SMART" id="SM00165">
    <property type="entry name" value="UBA"/>
    <property type="match status" value="1"/>
</dbReference>
<organism evidence="3 4">
    <name type="scientific">Smittium mucronatum</name>
    <dbReference type="NCBI Taxonomy" id="133383"/>
    <lineage>
        <taxon>Eukaryota</taxon>
        <taxon>Fungi</taxon>
        <taxon>Fungi incertae sedis</taxon>
        <taxon>Zoopagomycota</taxon>
        <taxon>Kickxellomycotina</taxon>
        <taxon>Harpellomycetes</taxon>
        <taxon>Harpellales</taxon>
        <taxon>Legeriomycetaceae</taxon>
        <taxon>Smittium</taxon>
    </lineage>
</organism>
<evidence type="ECO:0000313" key="4">
    <source>
        <dbReference type="Proteomes" id="UP000187455"/>
    </source>
</evidence>
<dbReference type="OrthoDB" id="272778at2759"/>
<dbReference type="SUPFAM" id="SSF46934">
    <property type="entry name" value="UBA-like"/>
    <property type="match status" value="1"/>
</dbReference>
<dbReference type="AlphaFoldDB" id="A0A1R0GRA0"/>
<evidence type="ECO:0000313" key="3">
    <source>
        <dbReference type="EMBL" id="OLY79406.1"/>
    </source>
</evidence>
<reference evidence="3 4" key="1">
    <citation type="journal article" date="2016" name="Mol. Biol. Evol.">
        <title>Genome-Wide Survey of Gut Fungi (Harpellales) Reveals the First Horizontally Transferred Ubiquitin Gene from a Mosquito Host.</title>
        <authorList>
            <person name="Wang Y."/>
            <person name="White M.M."/>
            <person name="Kvist S."/>
            <person name="Moncalvo J.M."/>
        </authorList>
    </citation>
    <scope>NUCLEOTIDE SEQUENCE [LARGE SCALE GENOMIC DNA]</scope>
    <source>
        <strain evidence="3 4">ALG-7-W6</strain>
    </source>
</reference>
<accession>A0A1R0GRA0</accession>
<dbReference type="CDD" id="cd14279">
    <property type="entry name" value="CUE"/>
    <property type="match status" value="1"/>
</dbReference>
<protein>
    <recommendedName>
        <fullName evidence="2">CUE domain-containing protein</fullName>
    </recommendedName>
</protein>
<dbReference type="Pfam" id="PF02845">
    <property type="entry name" value="CUE"/>
    <property type="match status" value="1"/>
</dbReference>
<dbReference type="EMBL" id="LSSL01004496">
    <property type="protein sequence ID" value="OLY79406.1"/>
    <property type="molecule type" value="Genomic_DNA"/>
</dbReference>
<gene>
    <name evidence="3" type="ORF">AYI68_g6527</name>
</gene>
<evidence type="ECO:0000259" key="2">
    <source>
        <dbReference type="PROSITE" id="PS51140"/>
    </source>
</evidence>
<dbReference type="Proteomes" id="UP000187455">
    <property type="component" value="Unassembled WGS sequence"/>
</dbReference>
<name>A0A1R0GRA0_9FUNG</name>
<dbReference type="STRING" id="133383.A0A1R0GRA0"/>
<keyword evidence="4" id="KW-1185">Reference proteome</keyword>
<dbReference type="InterPro" id="IPR015940">
    <property type="entry name" value="UBA"/>
</dbReference>
<dbReference type="InterPro" id="IPR009060">
    <property type="entry name" value="UBA-like_sf"/>
</dbReference>
<feature type="domain" description="CUE" evidence="2">
    <location>
        <begin position="100"/>
        <end position="142"/>
    </location>
</feature>
<comment type="caution">
    <text evidence="3">The sequence shown here is derived from an EMBL/GenBank/DDBJ whole genome shotgun (WGS) entry which is preliminary data.</text>
</comment>
<evidence type="ECO:0000256" key="1">
    <source>
        <dbReference type="SAM" id="MobiDB-lite"/>
    </source>
</evidence>
<dbReference type="GO" id="GO:0043130">
    <property type="term" value="F:ubiquitin binding"/>
    <property type="evidence" value="ECO:0007669"/>
    <property type="project" value="InterPro"/>
</dbReference>
<dbReference type="Gene3D" id="1.10.8.10">
    <property type="entry name" value="DNA helicase RuvA subunit, C-terminal domain"/>
    <property type="match status" value="1"/>
</dbReference>
<dbReference type="PROSITE" id="PS51140">
    <property type="entry name" value="CUE"/>
    <property type="match status" value="1"/>
</dbReference>